<name>A0A1L9R8L7_ASPWE</name>
<dbReference type="VEuPathDB" id="FungiDB:ASPWEDRAFT_176334"/>
<keyword evidence="2" id="KW-1185">Reference proteome</keyword>
<evidence type="ECO:0000313" key="1">
    <source>
        <dbReference type="EMBL" id="OJJ31244.1"/>
    </source>
</evidence>
<dbReference type="AlphaFoldDB" id="A0A1L9R8L7"/>
<dbReference type="Proteomes" id="UP000184383">
    <property type="component" value="Unassembled WGS sequence"/>
</dbReference>
<protein>
    <recommendedName>
        <fullName evidence="3">Protein kinase domain-containing protein</fullName>
    </recommendedName>
</protein>
<dbReference type="RefSeq" id="XP_040684921.1">
    <property type="nucleotide sequence ID" value="XM_040831489.1"/>
</dbReference>
<proteinExistence type="predicted"/>
<dbReference type="SUPFAM" id="SSF56112">
    <property type="entry name" value="Protein kinase-like (PK-like)"/>
    <property type="match status" value="1"/>
</dbReference>
<sequence length="225" mass="26475">MPEWSFDFTSRIRKINKRPIKVEKQLREDTCDSFGVRHVLTLARYLDTDEEVMLKIRYDLDPKTYDIEDVEENREEVEQDFWNEIDGVNIVHEIGHGPGYIDHVSQPAGPRFPYPNGWVDFIVMSRVPGENLEDIYRGLSRDQLESIREQLAFIFEHMRQNCAALGIQNPRFLQYDRQNDKVYIVDFSSLCIIDPSHPSSKPITVNDAWVLEFGMWPKSHFEPLQ</sequence>
<evidence type="ECO:0000313" key="2">
    <source>
        <dbReference type="Proteomes" id="UP000184383"/>
    </source>
</evidence>
<dbReference type="InterPro" id="IPR011009">
    <property type="entry name" value="Kinase-like_dom_sf"/>
</dbReference>
<gene>
    <name evidence="1" type="ORF">ASPWEDRAFT_176334</name>
</gene>
<accession>A0A1L9R8L7</accession>
<evidence type="ECO:0008006" key="3">
    <source>
        <dbReference type="Google" id="ProtNLM"/>
    </source>
</evidence>
<dbReference type="EMBL" id="KV878216">
    <property type="protein sequence ID" value="OJJ31244.1"/>
    <property type="molecule type" value="Genomic_DNA"/>
</dbReference>
<dbReference type="OrthoDB" id="4389629at2759"/>
<reference evidence="2" key="1">
    <citation type="journal article" date="2017" name="Genome Biol.">
        <title>Comparative genomics reveals high biological diversity and specific adaptations in the industrially and medically important fungal genus Aspergillus.</title>
        <authorList>
            <person name="de Vries R.P."/>
            <person name="Riley R."/>
            <person name="Wiebenga A."/>
            <person name="Aguilar-Osorio G."/>
            <person name="Amillis S."/>
            <person name="Uchima C.A."/>
            <person name="Anderluh G."/>
            <person name="Asadollahi M."/>
            <person name="Askin M."/>
            <person name="Barry K."/>
            <person name="Battaglia E."/>
            <person name="Bayram O."/>
            <person name="Benocci T."/>
            <person name="Braus-Stromeyer S.A."/>
            <person name="Caldana C."/>
            <person name="Canovas D."/>
            <person name="Cerqueira G.C."/>
            <person name="Chen F."/>
            <person name="Chen W."/>
            <person name="Choi C."/>
            <person name="Clum A."/>
            <person name="Dos Santos R.A."/>
            <person name="Damasio A.R."/>
            <person name="Diallinas G."/>
            <person name="Emri T."/>
            <person name="Fekete E."/>
            <person name="Flipphi M."/>
            <person name="Freyberg S."/>
            <person name="Gallo A."/>
            <person name="Gournas C."/>
            <person name="Habgood R."/>
            <person name="Hainaut M."/>
            <person name="Harispe M.L."/>
            <person name="Henrissat B."/>
            <person name="Hilden K.S."/>
            <person name="Hope R."/>
            <person name="Hossain A."/>
            <person name="Karabika E."/>
            <person name="Karaffa L."/>
            <person name="Karanyi Z."/>
            <person name="Krasevec N."/>
            <person name="Kuo A."/>
            <person name="Kusch H."/>
            <person name="LaButti K."/>
            <person name="Lagendijk E.L."/>
            <person name="Lapidus A."/>
            <person name="Levasseur A."/>
            <person name="Lindquist E."/>
            <person name="Lipzen A."/>
            <person name="Logrieco A.F."/>
            <person name="MacCabe A."/>
            <person name="Maekelae M.R."/>
            <person name="Malavazi I."/>
            <person name="Melin P."/>
            <person name="Meyer V."/>
            <person name="Mielnichuk N."/>
            <person name="Miskei M."/>
            <person name="Molnar A.P."/>
            <person name="Mule G."/>
            <person name="Ngan C.Y."/>
            <person name="Orejas M."/>
            <person name="Orosz E."/>
            <person name="Ouedraogo J.P."/>
            <person name="Overkamp K.M."/>
            <person name="Park H.-S."/>
            <person name="Perrone G."/>
            <person name="Piumi F."/>
            <person name="Punt P.J."/>
            <person name="Ram A.F."/>
            <person name="Ramon A."/>
            <person name="Rauscher S."/>
            <person name="Record E."/>
            <person name="Riano-Pachon D.M."/>
            <person name="Robert V."/>
            <person name="Roehrig J."/>
            <person name="Ruller R."/>
            <person name="Salamov A."/>
            <person name="Salih N.S."/>
            <person name="Samson R.A."/>
            <person name="Sandor E."/>
            <person name="Sanguinetti M."/>
            <person name="Schuetze T."/>
            <person name="Sepcic K."/>
            <person name="Shelest E."/>
            <person name="Sherlock G."/>
            <person name="Sophianopoulou V."/>
            <person name="Squina F.M."/>
            <person name="Sun H."/>
            <person name="Susca A."/>
            <person name="Todd R.B."/>
            <person name="Tsang A."/>
            <person name="Unkles S.E."/>
            <person name="van de Wiele N."/>
            <person name="van Rossen-Uffink D."/>
            <person name="Oliveira J.V."/>
            <person name="Vesth T.C."/>
            <person name="Visser J."/>
            <person name="Yu J.-H."/>
            <person name="Zhou M."/>
            <person name="Andersen M.R."/>
            <person name="Archer D.B."/>
            <person name="Baker S.E."/>
            <person name="Benoit I."/>
            <person name="Brakhage A.A."/>
            <person name="Braus G.H."/>
            <person name="Fischer R."/>
            <person name="Frisvad J.C."/>
            <person name="Goldman G.H."/>
            <person name="Houbraken J."/>
            <person name="Oakley B."/>
            <person name="Pocsi I."/>
            <person name="Scazzocchio C."/>
            <person name="Seiboth B."/>
            <person name="vanKuyk P.A."/>
            <person name="Wortman J."/>
            <person name="Dyer P.S."/>
            <person name="Grigoriev I.V."/>
        </authorList>
    </citation>
    <scope>NUCLEOTIDE SEQUENCE [LARGE SCALE GENOMIC DNA]</scope>
    <source>
        <strain evidence="2">DTO 134E9</strain>
    </source>
</reference>
<organism evidence="1 2">
    <name type="scientific">Aspergillus wentii DTO 134E9</name>
    <dbReference type="NCBI Taxonomy" id="1073089"/>
    <lineage>
        <taxon>Eukaryota</taxon>
        <taxon>Fungi</taxon>
        <taxon>Dikarya</taxon>
        <taxon>Ascomycota</taxon>
        <taxon>Pezizomycotina</taxon>
        <taxon>Eurotiomycetes</taxon>
        <taxon>Eurotiomycetidae</taxon>
        <taxon>Eurotiales</taxon>
        <taxon>Aspergillaceae</taxon>
        <taxon>Aspergillus</taxon>
        <taxon>Aspergillus subgen. Cremei</taxon>
    </lineage>
</organism>
<dbReference type="GeneID" id="63747337"/>